<dbReference type="Proteomes" id="UP001244207">
    <property type="component" value="Unassembled WGS sequence"/>
</dbReference>
<organism evidence="1 2">
    <name type="scientific">Glomerella acutata</name>
    <name type="common">Colletotrichum acutatum</name>
    <dbReference type="NCBI Taxonomy" id="27357"/>
    <lineage>
        <taxon>Eukaryota</taxon>
        <taxon>Fungi</taxon>
        <taxon>Dikarya</taxon>
        <taxon>Ascomycota</taxon>
        <taxon>Pezizomycotina</taxon>
        <taxon>Sordariomycetes</taxon>
        <taxon>Hypocreomycetidae</taxon>
        <taxon>Glomerellales</taxon>
        <taxon>Glomerellaceae</taxon>
        <taxon>Colletotrichum</taxon>
        <taxon>Colletotrichum acutatum species complex</taxon>
    </lineage>
</organism>
<protein>
    <submittedName>
        <fullName evidence="1">Uncharacterized protein</fullName>
    </submittedName>
</protein>
<comment type="caution">
    <text evidence="1">The sequence shown here is derived from an EMBL/GenBank/DDBJ whole genome shotgun (WGS) entry which is preliminary data.</text>
</comment>
<sequence length="65" mass="7436">MICILGMYPHVEALTKASFRTFTGRGSRDLVSHLPLREHARLVRVYLRSIYKTNDLPSFLETISG</sequence>
<reference evidence="1" key="1">
    <citation type="submission" date="2021-12" db="EMBL/GenBank/DDBJ databases">
        <title>Comparative genomics, transcriptomics and evolutionary studies reveal genomic signatures of adaptation to plant cell wall in hemibiotrophic fungi.</title>
        <authorList>
            <consortium name="DOE Joint Genome Institute"/>
            <person name="Baroncelli R."/>
            <person name="Diaz J.F."/>
            <person name="Benocci T."/>
            <person name="Peng M."/>
            <person name="Battaglia E."/>
            <person name="Haridas S."/>
            <person name="Andreopoulos W."/>
            <person name="Labutti K."/>
            <person name="Pangilinan J."/>
            <person name="Floch G.L."/>
            <person name="Makela M.R."/>
            <person name="Henrissat B."/>
            <person name="Grigoriev I.V."/>
            <person name="Crouch J.A."/>
            <person name="De Vries R.P."/>
            <person name="Sukno S.A."/>
            <person name="Thon M.R."/>
        </authorList>
    </citation>
    <scope>NUCLEOTIDE SEQUENCE</scope>
    <source>
        <strain evidence="1">CBS 112980</strain>
    </source>
</reference>
<name>A0AAD8XB93_GLOAC</name>
<dbReference type="AlphaFoldDB" id="A0AAD8XB93"/>
<evidence type="ECO:0000313" key="1">
    <source>
        <dbReference type="EMBL" id="KAK1708390.1"/>
    </source>
</evidence>
<gene>
    <name evidence="1" type="ORF">BDZ83DRAFT_642256</name>
</gene>
<evidence type="ECO:0000313" key="2">
    <source>
        <dbReference type="Proteomes" id="UP001244207"/>
    </source>
</evidence>
<proteinExistence type="predicted"/>
<accession>A0AAD8XB93</accession>
<keyword evidence="2" id="KW-1185">Reference proteome</keyword>
<dbReference type="RefSeq" id="XP_060358268.1">
    <property type="nucleotide sequence ID" value="XM_060509598.1"/>
</dbReference>
<dbReference type="EMBL" id="JAHMHS010000197">
    <property type="protein sequence ID" value="KAK1708390.1"/>
    <property type="molecule type" value="Genomic_DNA"/>
</dbReference>
<dbReference type="GeneID" id="85393497"/>